<accession>A0A2P6QE54</accession>
<evidence type="ECO:0000313" key="2">
    <source>
        <dbReference type="Proteomes" id="UP000238479"/>
    </source>
</evidence>
<proteinExistence type="predicted"/>
<name>A0A2P6QE54_ROSCH</name>
<dbReference type="EMBL" id="PDCK01000043">
    <property type="protein sequence ID" value="PRQ32470.1"/>
    <property type="molecule type" value="Genomic_DNA"/>
</dbReference>
<dbReference type="Proteomes" id="UP000238479">
    <property type="component" value="Chromosome 5"/>
</dbReference>
<dbReference type="AlphaFoldDB" id="A0A2P6QE54"/>
<dbReference type="Gramene" id="PRQ32470">
    <property type="protein sequence ID" value="PRQ32470"/>
    <property type="gene ID" value="RchiOBHm_Chr5g0046721"/>
</dbReference>
<organism evidence="1 2">
    <name type="scientific">Rosa chinensis</name>
    <name type="common">China rose</name>
    <dbReference type="NCBI Taxonomy" id="74649"/>
    <lineage>
        <taxon>Eukaryota</taxon>
        <taxon>Viridiplantae</taxon>
        <taxon>Streptophyta</taxon>
        <taxon>Embryophyta</taxon>
        <taxon>Tracheophyta</taxon>
        <taxon>Spermatophyta</taxon>
        <taxon>Magnoliopsida</taxon>
        <taxon>eudicotyledons</taxon>
        <taxon>Gunneridae</taxon>
        <taxon>Pentapetalae</taxon>
        <taxon>rosids</taxon>
        <taxon>fabids</taxon>
        <taxon>Rosales</taxon>
        <taxon>Rosaceae</taxon>
        <taxon>Rosoideae</taxon>
        <taxon>Rosoideae incertae sedis</taxon>
        <taxon>Rosa</taxon>
    </lineage>
</organism>
<keyword evidence="2" id="KW-1185">Reference proteome</keyword>
<sequence>MSSSESNVFDVRLNLRGKKGGGFREVIELMFEDDDITKRLFRIGMYRVVDVLKVNVRKLGMKGKCENWMIRTPL</sequence>
<gene>
    <name evidence="1" type="ORF">RchiOBHm_Chr5g0046721</name>
</gene>
<evidence type="ECO:0000313" key="1">
    <source>
        <dbReference type="EMBL" id="PRQ32470.1"/>
    </source>
</evidence>
<protein>
    <submittedName>
        <fullName evidence="1">Uncharacterized protein</fullName>
    </submittedName>
</protein>
<comment type="caution">
    <text evidence="1">The sequence shown here is derived from an EMBL/GenBank/DDBJ whole genome shotgun (WGS) entry which is preliminary data.</text>
</comment>
<reference evidence="1 2" key="1">
    <citation type="journal article" date="2018" name="Nat. Genet.">
        <title>The Rosa genome provides new insights in the design of modern roses.</title>
        <authorList>
            <person name="Bendahmane M."/>
        </authorList>
    </citation>
    <scope>NUCLEOTIDE SEQUENCE [LARGE SCALE GENOMIC DNA]</scope>
    <source>
        <strain evidence="2">cv. Old Blush</strain>
    </source>
</reference>